<keyword evidence="4" id="KW-1185">Reference proteome</keyword>
<evidence type="ECO:0000256" key="2">
    <source>
        <dbReference type="SAM" id="Phobius"/>
    </source>
</evidence>
<feature type="transmembrane region" description="Helical" evidence="2">
    <location>
        <begin position="23"/>
        <end position="50"/>
    </location>
</feature>
<dbReference type="EMBL" id="KL363314">
    <property type="protein sequence ID" value="KFD47787.1"/>
    <property type="molecule type" value="Genomic_DNA"/>
</dbReference>
<dbReference type="AlphaFoldDB" id="A0A085LS41"/>
<feature type="region of interest" description="Disordered" evidence="1">
    <location>
        <begin position="122"/>
        <end position="143"/>
    </location>
</feature>
<proteinExistence type="predicted"/>
<evidence type="ECO:0000313" key="4">
    <source>
        <dbReference type="Proteomes" id="UP000030764"/>
    </source>
</evidence>
<keyword evidence="2" id="KW-1133">Transmembrane helix</keyword>
<sequence length="269" mass="31095">MSSAEHLSAEDGTSQFRKLRSCSYYFCCIIVYFTATFININAELPGLFWARHQREVRRSRSLCLLAPPSDRLRHGPQMSALTSSRRALVHLVSQTVERAPNRPNMAATQQRMSDNEQSNEIYPSVLNRDGPVTKKKKKEEKSRIKIRVCGRKKEEVERTGKGNEDNEGCGTEKKKFKLYKTSVPCLVCDHGYGREQQLMESIKFDQIMLTSPKSRLNVVLYLLPRFSSFLVPTLYQPSTRWKGLSFRDNTQNALDTYDRETERKQDNKK</sequence>
<keyword evidence="2" id="KW-0472">Membrane</keyword>
<dbReference type="Proteomes" id="UP000030764">
    <property type="component" value="Unassembled WGS sequence"/>
</dbReference>
<feature type="compositionally biased region" description="Basic residues" evidence="1">
    <location>
        <begin position="133"/>
        <end position="143"/>
    </location>
</feature>
<organism evidence="3 4">
    <name type="scientific">Trichuris suis</name>
    <name type="common">pig whipworm</name>
    <dbReference type="NCBI Taxonomy" id="68888"/>
    <lineage>
        <taxon>Eukaryota</taxon>
        <taxon>Metazoa</taxon>
        <taxon>Ecdysozoa</taxon>
        <taxon>Nematoda</taxon>
        <taxon>Enoplea</taxon>
        <taxon>Dorylaimia</taxon>
        <taxon>Trichinellida</taxon>
        <taxon>Trichuridae</taxon>
        <taxon>Trichuris</taxon>
    </lineage>
</organism>
<evidence type="ECO:0000256" key="1">
    <source>
        <dbReference type="SAM" id="MobiDB-lite"/>
    </source>
</evidence>
<reference evidence="3 4" key="1">
    <citation type="journal article" date="2014" name="Nat. Genet.">
        <title>Genome and transcriptome of the porcine whipworm Trichuris suis.</title>
        <authorList>
            <person name="Jex A.R."/>
            <person name="Nejsum P."/>
            <person name="Schwarz E.M."/>
            <person name="Hu L."/>
            <person name="Young N.D."/>
            <person name="Hall R.S."/>
            <person name="Korhonen P.K."/>
            <person name="Liao S."/>
            <person name="Thamsborg S."/>
            <person name="Xia J."/>
            <person name="Xu P."/>
            <person name="Wang S."/>
            <person name="Scheerlinck J.P."/>
            <person name="Hofmann A."/>
            <person name="Sternberg P.W."/>
            <person name="Wang J."/>
            <person name="Gasser R.B."/>
        </authorList>
    </citation>
    <scope>NUCLEOTIDE SEQUENCE [LARGE SCALE GENOMIC DNA]</scope>
    <source>
        <strain evidence="3">DCEP-RM93M</strain>
    </source>
</reference>
<gene>
    <name evidence="3" type="ORF">M513_11337</name>
</gene>
<accession>A0A085LS41</accession>
<protein>
    <submittedName>
        <fullName evidence="3">Uncharacterized protein</fullName>
    </submittedName>
</protein>
<keyword evidence="2" id="KW-0812">Transmembrane</keyword>
<name>A0A085LS41_9BILA</name>
<evidence type="ECO:0000313" key="3">
    <source>
        <dbReference type="EMBL" id="KFD47787.1"/>
    </source>
</evidence>